<dbReference type="EMBL" id="BMAW01055358">
    <property type="protein sequence ID" value="GFT00470.1"/>
    <property type="molecule type" value="Genomic_DNA"/>
</dbReference>
<sequence>EGKTGSNLDDGPDYEKQKERQGAEQPSLSEGEPMSLRSNGSNEIKDQEMSSLWEAQATNDSNVPPLSCSRSSSRPGGSNKDLPGPNSRLSEGQTMSRSLSSLQIEDSDIEVISKSQCR</sequence>
<feature type="compositionally biased region" description="Polar residues" evidence="1">
    <location>
        <begin position="87"/>
        <end position="104"/>
    </location>
</feature>
<gene>
    <name evidence="2" type="ORF">NPIL_520481</name>
</gene>
<proteinExistence type="predicted"/>
<accession>A0A8X6N891</accession>
<dbReference type="AlphaFoldDB" id="A0A8X6N891"/>
<feature type="compositionally biased region" description="Basic and acidic residues" evidence="1">
    <location>
        <begin position="13"/>
        <end position="22"/>
    </location>
</feature>
<evidence type="ECO:0000313" key="2">
    <source>
        <dbReference type="EMBL" id="GFT00470.1"/>
    </source>
</evidence>
<reference evidence="2" key="1">
    <citation type="submission" date="2020-08" db="EMBL/GenBank/DDBJ databases">
        <title>Multicomponent nature underlies the extraordinary mechanical properties of spider dragline silk.</title>
        <authorList>
            <person name="Kono N."/>
            <person name="Nakamura H."/>
            <person name="Mori M."/>
            <person name="Yoshida Y."/>
            <person name="Ohtoshi R."/>
            <person name="Malay A.D."/>
            <person name="Moran D.A.P."/>
            <person name="Tomita M."/>
            <person name="Numata K."/>
            <person name="Arakawa K."/>
        </authorList>
    </citation>
    <scope>NUCLEOTIDE SEQUENCE</scope>
</reference>
<dbReference type="Proteomes" id="UP000887013">
    <property type="component" value="Unassembled WGS sequence"/>
</dbReference>
<evidence type="ECO:0000313" key="3">
    <source>
        <dbReference type="Proteomes" id="UP000887013"/>
    </source>
</evidence>
<organism evidence="2 3">
    <name type="scientific">Nephila pilipes</name>
    <name type="common">Giant wood spider</name>
    <name type="synonym">Nephila maculata</name>
    <dbReference type="NCBI Taxonomy" id="299642"/>
    <lineage>
        <taxon>Eukaryota</taxon>
        <taxon>Metazoa</taxon>
        <taxon>Ecdysozoa</taxon>
        <taxon>Arthropoda</taxon>
        <taxon>Chelicerata</taxon>
        <taxon>Arachnida</taxon>
        <taxon>Araneae</taxon>
        <taxon>Araneomorphae</taxon>
        <taxon>Entelegynae</taxon>
        <taxon>Araneoidea</taxon>
        <taxon>Nephilidae</taxon>
        <taxon>Nephila</taxon>
    </lineage>
</organism>
<keyword evidence="3" id="KW-1185">Reference proteome</keyword>
<feature type="non-terminal residue" evidence="2">
    <location>
        <position position="1"/>
    </location>
</feature>
<feature type="compositionally biased region" description="Low complexity" evidence="1">
    <location>
        <begin position="61"/>
        <end position="79"/>
    </location>
</feature>
<comment type="caution">
    <text evidence="2">The sequence shown here is derived from an EMBL/GenBank/DDBJ whole genome shotgun (WGS) entry which is preliminary data.</text>
</comment>
<name>A0A8X6N891_NEPPI</name>
<protein>
    <submittedName>
        <fullName evidence="2">Uncharacterized protein</fullName>
    </submittedName>
</protein>
<feature type="region of interest" description="Disordered" evidence="1">
    <location>
        <begin position="1"/>
        <end position="118"/>
    </location>
</feature>
<evidence type="ECO:0000256" key="1">
    <source>
        <dbReference type="SAM" id="MobiDB-lite"/>
    </source>
</evidence>